<gene>
    <name evidence="4" type="ORF">GA0074695_1149</name>
</gene>
<feature type="region of interest" description="Disordered" evidence="1">
    <location>
        <begin position="77"/>
        <end position="147"/>
    </location>
</feature>
<sequence>MKVPVQEDSSIQNENARETRGRHRAPTRTGRRATYLAVGAIALVGLGLGGVSVATADRGTPAPVAVDFDARARAEAAARADRSARESTDPVTPSATVASASPSVASPSVTPASPSPSPSTASPKPKPKPTATAKPKPRKTTAPKPAWVIPMAGADITSCFGPRWGTLHAGIDFAMPGGTPIHAAAAGTVVKAGDAGDGYGNSVLIDHHNGYLTHYAHQSRLIVSVGDKVSAGQVIGYEGATGDATGPHLHFEVHQGTMWNQIDPAPFLRARGIDVAC</sequence>
<evidence type="ECO:0000259" key="3">
    <source>
        <dbReference type="Pfam" id="PF01551"/>
    </source>
</evidence>
<feature type="transmembrane region" description="Helical" evidence="2">
    <location>
        <begin position="33"/>
        <end position="54"/>
    </location>
</feature>
<dbReference type="CDD" id="cd12797">
    <property type="entry name" value="M23_peptidase"/>
    <property type="match status" value="1"/>
</dbReference>
<dbReference type="PANTHER" id="PTHR21666">
    <property type="entry name" value="PEPTIDASE-RELATED"/>
    <property type="match status" value="1"/>
</dbReference>
<dbReference type="EMBL" id="LT607411">
    <property type="protein sequence ID" value="SCE79142.1"/>
    <property type="molecule type" value="Genomic_DNA"/>
</dbReference>
<dbReference type="RefSeq" id="WP_089005290.1">
    <property type="nucleotide sequence ID" value="NZ_LT607411.1"/>
</dbReference>
<reference evidence="5" key="1">
    <citation type="submission" date="2016-06" db="EMBL/GenBank/DDBJ databases">
        <authorList>
            <person name="Varghese N."/>
            <person name="Submissions Spin"/>
        </authorList>
    </citation>
    <scope>NUCLEOTIDE SEQUENCE [LARGE SCALE GENOMIC DNA]</scope>
    <source>
        <strain evidence="5">DSM 43909</strain>
    </source>
</reference>
<keyword evidence="2" id="KW-1133">Transmembrane helix</keyword>
<evidence type="ECO:0000256" key="2">
    <source>
        <dbReference type="SAM" id="Phobius"/>
    </source>
</evidence>
<dbReference type="InterPro" id="IPR050570">
    <property type="entry name" value="Cell_wall_metabolism_enzyme"/>
</dbReference>
<keyword evidence="4" id="KW-0378">Hydrolase</keyword>
<accession>A0A1C4V550</accession>
<dbReference type="GO" id="GO:0004222">
    <property type="term" value="F:metalloendopeptidase activity"/>
    <property type="evidence" value="ECO:0007669"/>
    <property type="project" value="TreeGrafter"/>
</dbReference>
<evidence type="ECO:0000256" key="1">
    <source>
        <dbReference type="SAM" id="MobiDB-lite"/>
    </source>
</evidence>
<dbReference type="AlphaFoldDB" id="A0A1C4V550"/>
<dbReference type="InterPro" id="IPR011055">
    <property type="entry name" value="Dup_hybrid_motif"/>
</dbReference>
<evidence type="ECO:0000313" key="4">
    <source>
        <dbReference type="EMBL" id="SCE79142.1"/>
    </source>
</evidence>
<evidence type="ECO:0000313" key="5">
    <source>
        <dbReference type="Proteomes" id="UP000198242"/>
    </source>
</evidence>
<dbReference type="Pfam" id="PF01551">
    <property type="entry name" value="Peptidase_M23"/>
    <property type="match status" value="1"/>
</dbReference>
<keyword evidence="5" id="KW-1185">Reference proteome</keyword>
<dbReference type="Gene3D" id="2.70.70.10">
    <property type="entry name" value="Glucose Permease (Domain IIA)"/>
    <property type="match status" value="1"/>
</dbReference>
<organism evidence="4 5">
    <name type="scientific">Micromonospora viridifaciens</name>
    <dbReference type="NCBI Taxonomy" id="1881"/>
    <lineage>
        <taxon>Bacteria</taxon>
        <taxon>Bacillati</taxon>
        <taxon>Actinomycetota</taxon>
        <taxon>Actinomycetes</taxon>
        <taxon>Micromonosporales</taxon>
        <taxon>Micromonosporaceae</taxon>
        <taxon>Micromonospora</taxon>
    </lineage>
</organism>
<dbReference type="Proteomes" id="UP000198242">
    <property type="component" value="Chromosome I"/>
</dbReference>
<protein>
    <submittedName>
        <fullName evidence="4">Murein DD-endopeptidase MepM and murein hydrolase activator NlpD, contain LysM domain</fullName>
    </submittedName>
</protein>
<dbReference type="PANTHER" id="PTHR21666:SF270">
    <property type="entry name" value="MUREIN HYDROLASE ACTIVATOR ENVC"/>
    <property type="match status" value="1"/>
</dbReference>
<keyword evidence="2" id="KW-0812">Transmembrane</keyword>
<name>A0A1C4V550_MICVI</name>
<dbReference type="SUPFAM" id="SSF51261">
    <property type="entry name" value="Duplicated hybrid motif"/>
    <property type="match status" value="1"/>
</dbReference>
<keyword evidence="2" id="KW-0472">Membrane</keyword>
<dbReference type="InterPro" id="IPR016047">
    <property type="entry name" value="M23ase_b-sheet_dom"/>
</dbReference>
<feature type="domain" description="M23ase beta-sheet core" evidence="3">
    <location>
        <begin position="167"/>
        <end position="257"/>
    </location>
</feature>
<feature type="compositionally biased region" description="Low complexity" evidence="1">
    <location>
        <begin position="90"/>
        <end position="134"/>
    </location>
</feature>
<feature type="compositionally biased region" description="Basic and acidic residues" evidence="1">
    <location>
        <begin position="77"/>
        <end position="88"/>
    </location>
</feature>
<feature type="compositionally biased region" description="Basic residues" evidence="1">
    <location>
        <begin position="20"/>
        <end position="30"/>
    </location>
</feature>
<dbReference type="OrthoDB" id="5244067at2"/>
<proteinExistence type="predicted"/>
<feature type="region of interest" description="Disordered" evidence="1">
    <location>
        <begin position="1"/>
        <end position="30"/>
    </location>
</feature>